<keyword evidence="8 15" id="KW-0479">Metal-binding</keyword>
<dbReference type="KEGG" id="ure:UREG_02048"/>
<dbReference type="InterPro" id="IPR045175">
    <property type="entry name" value="M28_fam"/>
</dbReference>
<evidence type="ECO:0000256" key="9">
    <source>
        <dbReference type="ARBA" id="ARBA00022801"/>
    </source>
</evidence>
<dbReference type="PANTHER" id="PTHR12147:SF58">
    <property type="entry name" value="VACUOLAR MEMBRANE PROTEASE"/>
    <property type="match status" value="1"/>
</dbReference>
<keyword evidence="11 16" id="KW-1133">Transmembrane helix</keyword>
<sequence length="509" mass="55518">MASSTRRRFNPLSFTPGPVTVISSLVYIALLVPLIVVHHVVPSAPKSNPAGVNLSEAWADLQHLTGGFHPYNSHRNDEVHDWLLERIDEILAASRKAHDTDVTSSGAPEVLVFDDKTNLTFSGSGVGKKPTAGIYFEGTNIVVYVRGIEDDREHWWESPNGKPKCKGGVLVNAHYDSVSTGFGATDDGMGVVSVLQLIKYFTSPGHRPRKGLVLLLNNGEEDYLNGARAFSQHPLSKFTHTFLNLEGAGAGGRAALFRTSDTEVTRFYKSSQHPFGSVLAADGFKMGLIRSETDYVIFNGVLGLRGLDVAFIEPRARYHTDQDDVRHTSIDSLWHMLSSAIATTEGLVSYTGDDFDGEAPGEGKVNSGVGTYGVWFDLFGSSFAVFRLHTLFAISVTLLVLCPIILFATGIILSKMDKMYLFSLHKTIPETQESISIQGLRGLFRYPVIFIVSSGILVGLAYLLTKVNPFIVHSSSHIFIDTPVLFGTFCLAKENSICSRAQPVSQSTG</sequence>
<name>C4JK91_UNCRE</name>
<dbReference type="GO" id="GO:0005774">
    <property type="term" value="C:vacuolar membrane"/>
    <property type="evidence" value="ECO:0007669"/>
    <property type="project" value="UniProtKB-SubCell"/>
</dbReference>
<organism evidence="18 19">
    <name type="scientific">Uncinocarpus reesii (strain UAMH 1704)</name>
    <dbReference type="NCBI Taxonomy" id="336963"/>
    <lineage>
        <taxon>Eukaryota</taxon>
        <taxon>Fungi</taxon>
        <taxon>Dikarya</taxon>
        <taxon>Ascomycota</taxon>
        <taxon>Pezizomycotina</taxon>
        <taxon>Eurotiomycetes</taxon>
        <taxon>Eurotiomycetidae</taxon>
        <taxon>Onygenales</taxon>
        <taxon>Onygenaceae</taxon>
        <taxon>Uncinocarpus</taxon>
    </lineage>
</organism>
<evidence type="ECO:0000256" key="16">
    <source>
        <dbReference type="SAM" id="Phobius"/>
    </source>
</evidence>
<keyword evidence="5" id="KW-0926">Vacuole</keyword>
<evidence type="ECO:0000313" key="19">
    <source>
        <dbReference type="Proteomes" id="UP000002058"/>
    </source>
</evidence>
<evidence type="ECO:0000256" key="13">
    <source>
        <dbReference type="ARBA" id="ARBA00023136"/>
    </source>
</evidence>
<evidence type="ECO:0000256" key="10">
    <source>
        <dbReference type="ARBA" id="ARBA00022833"/>
    </source>
</evidence>
<comment type="cofactor">
    <cofactor evidence="1">
        <name>Zn(2+)</name>
        <dbReference type="ChEBI" id="CHEBI:29105"/>
    </cofactor>
</comment>
<dbReference type="GeneID" id="8440485"/>
<dbReference type="CDD" id="cd03875">
    <property type="entry name" value="M28_Fxna_like"/>
    <property type="match status" value="1"/>
</dbReference>
<evidence type="ECO:0000256" key="1">
    <source>
        <dbReference type="ARBA" id="ARBA00001947"/>
    </source>
</evidence>
<feature type="transmembrane region" description="Helical" evidence="16">
    <location>
        <begin position="21"/>
        <end position="41"/>
    </location>
</feature>
<dbReference type="FunFam" id="3.40.630.10:FF:000057">
    <property type="entry name" value="Vacuolar membrane protease"/>
    <property type="match status" value="1"/>
</dbReference>
<evidence type="ECO:0000256" key="11">
    <source>
        <dbReference type="ARBA" id="ARBA00022989"/>
    </source>
</evidence>
<evidence type="ECO:0000256" key="14">
    <source>
        <dbReference type="ARBA" id="ARBA00023180"/>
    </source>
</evidence>
<feature type="transmembrane region" description="Helical" evidence="16">
    <location>
        <begin position="391"/>
        <end position="413"/>
    </location>
</feature>
<dbReference type="eggNOG" id="KOG2194">
    <property type="taxonomic scope" value="Eukaryota"/>
</dbReference>
<dbReference type="VEuPathDB" id="FungiDB:UREG_02048"/>
<dbReference type="OrthoDB" id="10257471at2759"/>
<keyword evidence="14" id="KW-0325">Glycoprotein</keyword>
<comment type="similarity">
    <text evidence="4 15">Belongs to the peptidase M28 family.</text>
</comment>
<keyword evidence="12" id="KW-0482">Metalloprotease</keyword>
<evidence type="ECO:0000256" key="7">
    <source>
        <dbReference type="ARBA" id="ARBA00022692"/>
    </source>
</evidence>
<feature type="transmembrane region" description="Helical" evidence="16">
    <location>
        <begin position="443"/>
        <end position="464"/>
    </location>
</feature>
<dbReference type="RefSeq" id="XP_002542532.1">
    <property type="nucleotide sequence ID" value="XM_002542486.1"/>
</dbReference>
<evidence type="ECO:0000256" key="3">
    <source>
        <dbReference type="ARBA" id="ARBA00004128"/>
    </source>
</evidence>
<evidence type="ECO:0000256" key="8">
    <source>
        <dbReference type="ARBA" id="ARBA00022723"/>
    </source>
</evidence>
<evidence type="ECO:0000256" key="15">
    <source>
        <dbReference type="RuleBase" id="RU361240"/>
    </source>
</evidence>
<dbReference type="PANTHER" id="PTHR12147">
    <property type="entry name" value="METALLOPEPTIDASE M28 FAMILY MEMBER"/>
    <property type="match status" value="1"/>
</dbReference>
<dbReference type="OMA" id="FNSHEND"/>
<feature type="domain" description="Peptidase M28" evidence="17">
    <location>
        <begin position="164"/>
        <end position="341"/>
    </location>
</feature>
<reference evidence="19" key="1">
    <citation type="journal article" date="2009" name="Genome Res.">
        <title>Comparative genomic analyses of the human fungal pathogens Coccidioides and their relatives.</title>
        <authorList>
            <person name="Sharpton T.J."/>
            <person name="Stajich J.E."/>
            <person name="Rounsley S.D."/>
            <person name="Gardner M.J."/>
            <person name="Wortman J.R."/>
            <person name="Jordar V.S."/>
            <person name="Maiti R."/>
            <person name="Kodira C.D."/>
            <person name="Neafsey D.E."/>
            <person name="Zeng Q."/>
            <person name="Hung C.-Y."/>
            <person name="McMahan C."/>
            <person name="Muszewska A."/>
            <person name="Grynberg M."/>
            <person name="Mandel M.A."/>
            <person name="Kellner E.M."/>
            <person name="Barker B.M."/>
            <person name="Galgiani J.N."/>
            <person name="Orbach M.J."/>
            <person name="Kirkland T.N."/>
            <person name="Cole G.T."/>
            <person name="Henn M.R."/>
            <person name="Birren B.W."/>
            <person name="Taylor J.W."/>
        </authorList>
    </citation>
    <scope>NUCLEOTIDE SEQUENCE [LARGE SCALE GENOMIC DNA]</scope>
    <source>
        <strain evidence="19">UAMH 1704</strain>
    </source>
</reference>
<gene>
    <name evidence="18" type="ORF">UREG_02048</name>
</gene>
<dbReference type="Gene3D" id="3.40.630.10">
    <property type="entry name" value="Zn peptidases"/>
    <property type="match status" value="1"/>
</dbReference>
<dbReference type="EMBL" id="CH476615">
    <property type="protein sequence ID" value="EEP77199.1"/>
    <property type="molecule type" value="Genomic_DNA"/>
</dbReference>
<dbReference type="SUPFAM" id="SSF53187">
    <property type="entry name" value="Zn-dependent exopeptidases"/>
    <property type="match status" value="1"/>
</dbReference>
<keyword evidence="9 15" id="KW-0378">Hydrolase</keyword>
<dbReference type="Pfam" id="PF04389">
    <property type="entry name" value="Peptidase_M28"/>
    <property type="match status" value="1"/>
</dbReference>
<dbReference type="InterPro" id="IPR048024">
    <property type="entry name" value="Fxna-like_M28_dom"/>
</dbReference>
<dbReference type="GO" id="GO:0008235">
    <property type="term" value="F:metalloexopeptidase activity"/>
    <property type="evidence" value="ECO:0007669"/>
    <property type="project" value="InterPro"/>
</dbReference>
<dbReference type="AlphaFoldDB" id="C4JK91"/>
<dbReference type="GO" id="GO:0046872">
    <property type="term" value="F:metal ion binding"/>
    <property type="evidence" value="ECO:0007669"/>
    <property type="project" value="UniProtKB-KW"/>
</dbReference>
<comment type="subcellular location">
    <subcellularLocation>
        <location evidence="3">Vacuole membrane</location>
        <topology evidence="3">Multi-pass membrane protein</topology>
    </subcellularLocation>
</comment>
<evidence type="ECO:0000259" key="17">
    <source>
        <dbReference type="Pfam" id="PF04389"/>
    </source>
</evidence>
<keyword evidence="7 16" id="KW-0812">Transmembrane</keyword>
<dbReference type="EC" id="3.4.-.-" evidence="15"/>
<dbReference type="GO" id="GO:0006508">
    <property type="term" value="P:proteolysis"/>
    <property type="evidence" value="ECO:0007669"/>
    <property type="project" value="UniProtKB-KW"/>
</dbReference>
<dbReference type="HOGENOM" id="CLU_006412_0_0_1"/>
<evidence type="ECO:0000256" key="2">
    <source>
        <dbReference type="ARBA" id="ARBA00003273"/>
    </source>
</evidence>
<protein>
    <recommendedName>
        <fullName evidence="15">Peptide hydrolase</fullName>
        <ecNumber evidence="15">3.4.-.-</ecNumber>
    </recommendedName>
</protein>
<dbReference type="Proteomes" id="UP000002058">
    <property type="component" value="Unassembled WGS sequence"/>
</dbReference>
<keyword evidence="19" id="KW-1185">Reference proteome</keyword>
<evidence type="ECO:0000256" key="4">
    <source>
        <dbReference type="ARBA" id="ARBA00010918"/>
    </source>
</evidence>
<dbReference type="InParanoid" id="C4JK91"/>
<evidence type="ECO:0000256" key="12">
    <source>
        <dbReference type="ARBA" id="ARBA00023049"/>
    </source>
</evidence>
<accession>C4JK91</accession>
<comment type="function">
    <text evidence="2">May be involved in vacuolar sorting and osmoregulation.</text>
</comment>
<keyword evidence="13 16" id="KW-0472">Membrane</keyword>
<dbReference type="STRING" id="336963.C4JK91"/>
<dbReference type="InterPro" id="IPR007484">
    <property type="entry name" value="Peptidase_M28"/>
</dbReference>
<proteinExistence type="inferred from homology"/>
<keyword evidence="10 15" id="KW-0862">Zinc</keyword>
<evidence type="ECO:0000256" key="5">
    <source>
        <dbReference type="ARBA" id="ARBA00022554"/>
    </source>
</evidence>
<evidence type="ECO:0000313" key="18">
    <source>
        <dbReference type="EMBL" id="EEP77199.1"/>
    </source>
</evidence>
<keyword evidence="6 15" id="KW-0645">Protease</keyword>
<evidence type="ECO:0000256" key="6">
    <source>
        <dbReference type="ARBA" id="ARBA00022670"/>
    </source>
</evidence>